<evidence type="ECO:0000256" key="7">
    <source>
        <dbReference type="ARBA" id="ARBA00022842"/>
    </source>
</evidence>
<dbReference type="Proteomes" id="UP000031843">
    <property type="component" value="Chromosome secondary"/>
</dbReference>
<evidence type="ECO:0000256" key="10">
    <source>
        <dbReference type="ARBA" id="ARBA00048523"/>
    </source>
</evidence>
<dbReference type="PANTHER" id="PTHR43344">
    <property type="entry name" value="PHOSPHOSERINE PHOSPHATASE"/>
    <property type="match status" value="1"/>
</dbReference>
<dbReference type="AlphaFoldDB" id="A0A0C4YM86"/>
<evidence type="ECO:0000256" key="4">
    <source>
        <dbReference type="ARBA" id="ARBA00022605"/>
    </source>
</evidence>
<dbReference type="STRING" id="68895.RR42_s0103"/>
<keyword evidence="7" id="KW-0460">Magnesium</keyword>
<evidence type="ECO:0000256" key="8">
    <source>
        <dbReference type="ARBA" id="ARBA00023299"/>
    </source>
</evidence>
<comment type="cofactor">
    <cofactor evidence="1">
        <name>Mg(2+)</name>
        <dbReference type="ChEBI" id="CHEBI:18420"/>
    </cofactor>
</comment>
<accession>A0A0C4YM86</accession>
<dbReference type="GO" id="GO:0000287">
    <property type="term" value="F:magnesium ion binding"/>
    <property type="evidence" value="ECO:0007669"/>
    <property type="project" value="TreeGrafter"/>
</dbReference>
<dbReference type="GO" id="GO:0006564">
    <property type="term" value="P:L-serine biosynthetic process"/>
    <property type="evidence" value="ECO:0007669"/>
    <property type="project" value="UniProtKB-KW"/>
</dbReference>
<sequence>MLPSHHNNEDNEEEEIAMKHKSLLIVSLLAAAFAAGGCATQAPAVPAAQAQGATQPLVKGNWDAFNRGRIDALIAAYGKGSPAYDARKPPYAVFDWDNTSVFLDIEEAVLVYQLEQLRFGATPQQLDTAIRVNIPGKDFNAPFNNAAGQPVNIDKVAPDIIESYTWLYQNYRGLKGTQSLEQVKANPHYQNFIAKMRYLYEAIGDSFDHAVAYPWVTYHFAGMTEAQVRQLTADTVTWQLAQPIEKVKWTSPAALPGRAGVVSVSWKNGLRLVPEMQDLYGKMRNAGFDVWVCSASFVDVIKEISSNPAYGYNNAAERVLAMELERDAQGVIQPEFRRGYDQTQGKGKTKTIERFLVSRYGYGPAFVAGDSEGDQNMMQDFADTRAVLIVNRLRASDIGKLSGVAVQSYGKPDAKYLLQGRDDNKGLFVASQQHTPLGATQGKLLK</sequence>
<comment type="catalytic activity">
    <reaction evidence="10">
        <text>O-phospho-D-serine + H2O = D-serine + phosphate</text>
        <dbReference type="Rhea" id="RHEA:24873"/>
        <dbReference type="ChEBI" id="CHEBI:15377"/>
        <dbReference type="ChEBI" id="CHEBI:35247"/>
        <dbReference type="ChEBI" id="CHEBI:43474"/>
        <dbReference type="ChEBI" id="CHEBI:58680"/>
        <dbReference type="EC" id="3.1.3.3"/>
    </reaction>
</comment>
<evidence type="ECO:0000256" key="9">
    <source>
        <dbReference type="ARBA" id="ARBA00048138"/>
    </source>
</evidence>
<dbReference type="PANTHER" id="PTHR43344:SF2">
    <property type="entry name" value="PHOSPHOSERINE PHOSPHATASE"/>
    <property type="match status" value="1"/>
</dbReference>
<proteinExistence type="predicted"/>
<evidence type="ECO:0000256" key="2">
    <source>
        <dbReference type="ARBA" id="ARBA00005135"/>
    </source>
</evidence>
<dbReference type="EC" id="3.1.3.3" evidence="3"/>
<evidence type="ECO:0000256" key="3">
    <source>
        <dbReference type="ARBA" id="ARBA00012640"/>
    </source>
</evidence>
<comment type="catalytic activity">
    <reaction evidence="9">
        <text>O-phospho-L-serine + H2O = L-serine + phosphate</text>
        <dbReference type="Rhea" id="RHEA:21208"/>
        <dbReference type="ChEBI" id="CHEBI:15377"/>
        <dbReference type="ChEBI" id="CHEBI:33384"/>
        <dbReference type="ChEBI" id="CHEBI:43474"/>
        <dbReference type="ChEBI" id="CHEBI:57524"/>
        <dbReference type="EC" id="3.1.3.3"/>
    </reaction>
</comment>
<evidence type="ECO:0000256" key="5">
    <source>
        <dbReference type="ARBA" id="ARBA00022723"/>
    </source>
</evidence>
<dbReference type="InterPro" id="IPR023214">
    <property type="entry name" value="HAD_sf"/>
</dbReference>
<dbReference type="EMBL" id="CP010537">
    <property type="protein sequence ID" value="AJG21701.1"/>
    <property type="molecule type" value="Genomic_DNA"/>
</dbReference>
<keyword evidence="4" id="KW-0028">Amino-acid biosynthesis</keyword>
<keyword evidence="5" id="KW-0479">Metal-binding</keyword>
<dbReference type="Gene3D" id="3.40.50.1000">
    <property type="entry name" value="HAD superfamily/HAD-like"/>
    <property type="match status" value="1"/>
</dbReference>
<name>A0A0C4YM86_9BURK</name>
<comment type="pathway">
    <text evidence="2">Amino-acid biosynthesis; L-serine biosynthesis; L-serine from 3-phospho-D-glycerate: step 3/3.</text>
</comment>
<dbReference type="KEGG" id="cbw:RR42_s0103"/>
<evidence type="ECO:0000313" key="12">
    <source>
        <dbReference type="Proteomes" id="UP000031843"/>
    </source>
</evidence>
<organism evidence="11 12">
    <name type="scientific">Cupriavidus basilensis</name>
    <dbReference type="NCBI Taxonomy" id="68895"/>
    <lineage>
        <taxon>Bacteria</taxon>
        <taxon>Pseudomonadati</taxon>
        <taxon>Pseudomonadota</taxon>
        <taxon>Betaproteobacteria</taxon>
        <taxon>Burkholderiales</taxon>
        <taxon>Burkholderiaceae</taxon>
        <taxon>Cupriavidus</taxon>
    </lineage>
</organism>
<keyword evidence="6 11" id="KW-0378">Hydrolase</keyword>
<dbReference type="Gene3D" id="1.20.1440.320">
    <property type="match status" value="1"/>
</dbReference>
<dbReference type="InterPro" id="IPR036412">
    <property type="entry name" value="HAD-like_sf"/>
</dbReference>
<gene>
    <name evidence="11" type="ORF">RR42_s0103</name>
</gene>
<dbReference type="InterPro" id="IPR050582">
    <property type="entry name" value="HAD-like_SerB"/>
</dbReference>
<keyword evidence="8" id="KW-0718">Serine biosynthesis</keyword>
<evidence type="ECO:0000256" key="1">
    <source>
        <dbReference type="ARBA" id="ARBA00001946"/>
    </source>
</evidence>
<keyword evidence="12" id="KW-1185">Reference proteome</keyword>
<dbReference type="GO" id="GO:0005737">
    <property type="term" value="C:cytoplasm"/>
    <property type="evidence" value="ECO:0007669"/>
    <property type="project" value="TreeGrafter"/>
</dbReference>
<dbReference type="SUPFAM" id="SSF56784">
    <property type="entry name" value="HAD-like"/>
    <property type="match status" value="1"/>
</dbReference>
<evidence type="ECO:0000313" key="11">
    <source>
        <dbReference type="EMBL" id="AJG21701.1"/>
    </source>
</evidence>
<evidence type="ECO:0000256" key="6">
    <source>
        <dbReference type="ARBA" id="ARBA00022801"/>
    </source>
</evidence>
<dbReference type="GO" id="GO:0036424">
    <property type="term" value="F:L-phosphoserine phosphatase activity"/>
    <property type="evidence" value="ECO:0007669"/>
    <property type="project" value="TreeGrafter"/>
</dbReference>
<reference evidence="11 12" key="1">
    <citation type="journal article" date="2015" name="Genome Announc.">
        <title>Complete Genome Sequence of Cupriavidus basilensis 4G11, Isolated from the Oak Ridge Field Research Center Site.</title>
        <authorList>
            <person name="Ray J."/>
            <person name="Waters R.J."/>
            <person name="Skerker J.M."/>
            <person name="Kuehl J.V."/>
            <person name="Price M.N."/>
            <person name="Huang J."/>
            <person name="Chakraborty R."/>
            <person name="Arkin A.P."/>
            <person name="Deutschbauer A."/>
        </authorList>
    </citation>
    <scope>NUCLEOTIDE SEQUENCE [LARGE SCALE GENOMIC DNA]</scope>
    <source>
        <strain evidence="11">4G11</strain>
    </source>
</reference>
<protein>
    <recommendedName>
        <fullName evidence="3">phosphoserine phosphatase</fullName>
        <ecNumber evidence="3">3.1.3.3</ecNumber>
    </recommendedName>
</protein>